<dbReference type="PROSITE" id="PS50255">
    <property type="entry name" value="CYTOCHROME_B5_2"/>
    <property type="match status" value="1"/>
</dbReference>
<evidence type="ECO:0000256" key="2">
    <source>
        <dbReference type="ARBA" id="ARBA00022723"/>
    </source>
</evidence>
<dbReference type="InterPro" id="IPR036400">
    <property type="entry name" value="Cyt_B5-like_heme/steroid_sf"/>
</dbReference>
<evidence type="ECO:0000313" key="7">
    <source>
        <dbReference type="EMBL" id="KAK8026372.1"/>
    </source>
</evidence>
<reference evidence="7 8" key="1">
    <citation type="submission" date="2023-01" db="EMBL/GenBank/DDBJ databases">
        <title>Analysis of 21 Apiospora genomes using comparative genomics revels a genus with tremendous synthesis potential of carbohydrate active enzymes and secondary metabolites.</title>
        <authorList>
            <person name="Sorensen T."/>
        </authorList>
    </citation>
    <scope>NUCLEOTIDE SEQUENCE [LARGE SCALE GENOMIC DNA]</scope>
    <source>
        <strain evidence="7 8">CBS 20057</strain>
    </source>
</reference>
<evidence type="ECO:0000256" key="4">
    <source>
        <dbReference type="ARBA" id="ARBA00038168"/>
    </source>
</evidence>
<dbReference type="Pfam" id="PF00173">
    <property type="entry name" value="Cyt-b5"/>
    <property type="match status" value="1"/>
</dbReference>
<dbReference type="EMBL" id="JAQQWI010000007">
    <property type="protein sequence ID" value="KAK8026372.1"/>
    <property type="molecule type" value="Genomic_DNA"/>
</dbReference>
<feature type="non-terminal residue" evidence="7">
    <location>
        <position position="172"/>
    </location>
</feature>
<comment type="similarity">
    <text evidence="4">Belongs to the cytochrome b5 family.</text>
</comment>
<evidence type="ECO:0000256" key="5">
    <source>
        <dbReference type="SAM" id="MobiDB-lite"/>
    </source>
</evidence>
<organism evidence="7 8">
    <name type="scientific">Apiospora marii</name>
    <dbReference type="NCBI Taxonomy" id="335849"/>
    <lineage>
        <taxon>Eukaryota</taxon>
        <taxon>Fungi</taxon>
        <taxon>Dikarya</taxon>
        <taxon>Ascomycota</taxon>
        <taxon>Pezizomycotina</taxon>
        <taxon>Sordariomycetes</taxon>
        <taxon>Xylariomycetidae</taxon>
        <taxon>Amphisphaeriales</taxon>
        <taxon>Apiosporaceae</taxon>
        <taxon>Apiospora</taxon>
    </lineage>
</organism>
<dbReference type="SMART" id="SM01117">
    <property type="entry name" value="Cyt-b5"/>
    <property type="match status" value="1"/>
</dbReference>
<feature type="region of interest" description="Disordered" evidence="5">
    <location>
        <begin position="20"/>
        <end position="80"/>
    </location>
</feature>
<gene>
    <name evidence="7" type="ORF">PG991_003428</name>
</gene>
<keyword evidence="3" id="KW-0408">Iron</keyword>
<comment type="caution">
    <text evidence="7">The sequence shown here is derived from an EMBL/GenBank/DDBJ whole genome shotgun (WGS) entry which is preliminary data.</text>
</comment>
<dbReference type="GO" id="GO:0016829">
    <property type="term" value="F:lyase activity"/>
    <property type="evidence" value="ECO:0007669"/>
    <property type="project" value="UniProtKB-KW"/>
</dbReference>
<evidence type="ECO:0000256" key="1">
    <source>
        <dbReference type="ARBA" id="ARBA00022617"/>
    </source>
</evidence>
<sequence>MSSATHVSSSALLLPKTLANYASQKPESSESEDLDGAQPDNPSSVAGSENEFPDGHGTANPIKTDVSAKRVPKSYTAQEVTEHNSETNLWIIVGSDVYDVTEFQHQHPGGAKVMRGVAGTDATKKFDKHHRRGILEPYKPKYQVGVLATASKSKAGRDQAGTVAPKRKGGLL</sequence>
<dbReference type="Gene3D" id="3.10.120.10">
    <property type="entry name" value="Cytochrome b5-like heme/steroid binding domain"/>
    <property type="match status" value="1"/>
</dbReference>
<keyword evidence="2" id="KW-0479">Metal-binding</keyword>
<feature type="region of interest" description="Disordered" evidence="5">
    <location>
        <begin position="150"/>
        <end position="172"/>
    </location>
</feature>
<name>A0ABR1S3E7_9PEZI</name>
<dbReference type="PANTHER" id="PTHR19359:SF14">
    <property type="entry name" value="CYTOCHROME B5 A"/>
    <property type="match status" value="1"/>
</dbReference>
<evidence type="ECO:0000313" key="8">
    <source>
        <dbReference type="Proteomes" id="UP001396898"/>
    </source>
</evidence>
<evidence type="ECO:0000259" key="6">
    <source>
        <dbReference type="PROSITE" id="PS50255"/>
    </source>
</evidence>
<keyword evidence="7" id="KW-0456">Lyase</keyword>
<proteinExistence type="inferred from homology"/>
<evidence type="ECO:0000256" key="3">
    <source>
        <dbReference type="ARBA" id="ARBA00023004"/>
    </source>
</evidence>
<keyword evidence="8" id="KW-1185">Reference proteome</keyword>
<dbReference type="Proteomes" id="UP001396898">
    <property type="component" value="Unassembled WGS sequence"/>
</dbReference>
<keyword evidence="1" id="KW-0349">Heme</keyword>
<dbReference type="InterPro" id="IPR001199">
    <property type="entry name" value="Cyt_B5-like_heme/steroid-bd"/>
</dbReference>
<accession>A0ABR1S3E7</accession>
<dbReference type="InterPro" id="IPR050668">
    <property type="entry name" value="Cytochrome_b5"/>
</dbReference>
<dbReference type="PANTHER" id="PTHR19359">
    <property type="entry name" value="CYTOCHROME B5"/>
    <property type="match status" value="1"/>
</dbReference>
<protein>
    <submittedName>
        <fullName evidence="7">Cytochrome c1 heme lyase</fullName>
    </submittedName>
</protein>
<feature type="domain" description="Cytochrome b5 heme-binding" evidence="6">
    <location>
        <begin position="72"/>
        <end position="148"/>
    </location>
</feature>
<dbReference type="SUPFAM" id="SSF55856">
    <property type="entry name" value="Cytochrome b5-like heme/steroid binding domain"/>
    <property type="match status" value="1"/>
</dbReference>
<dbReference type="PRINTS" id="PR00363">
    <property type="entry name" value="CYTOCHROMEB5"/>
</dbReference>